<accession>A0A1G4KNW8</accession>
<protein>
    <submittedName>
        <fullName evidence="9">LANO_0H25026g1_1</fullName>
    </submittedName>
</protein>
<evidence type="ECO:0000256" key="6">
    <source>
        <dbReference type="ARBA" id="ARBA00022756"/>
    </source>
</evidence>
<dbReference type="NCBIfam" id="TIGR00508">
    <property type="entry name" value="bioA"/>
    <property type="match status" value="1"/>
</dbReference>
<dbReference type="GO" id="GO:0005739">
    <property type="term" value="C:mitochondrion"/>
    <property type="evidence" value="ECO:0007669"/>
    <property type="project" value="TreeGrafter"/>
</dbReference>
<dbReference type="InterPro" id="IPR005814">
    <property type="entry name" value="Aminotrans_3"/>
</dbReference>
<keyword evidence="4" id="KW-0808">Transferase</keyword>
<evidence type="ECO:0000256" key="1">
    <source>
        <dbReference type="ARBA" id="ARBA00001933"/>
    </source>
</evidence>
<dbReference type="Gene3D" id="3.40.640.10">
    <property type="entry name" value="Type I PLP-dependent aspartate aminotransferase-like (Major domain)"/>
    <property type="match status" value="1"/>
</dbReference>
<evidence type="ECO:0000313" key="9">
    <source>
        <dbReference type="EMBL" id="SCV06233.1"/>
    </source>
</evidence>
<keyword evidence="6" id="KW-0093">Biotin biosynthesis</keyword>
<dbReference type="UniPathway" id="UPA00078"/>
<sequence length="496" mass="54880">MSDLTFTPEVQALLDFDRKHLWHPYTSMSKPLPVFPVKSASGATITLDAQTSDSKDATLIEAMSSWWCMIHGYNNPELNEAMISQIKSMSHVMFGGLTHGPAVRVVQKLLTLIDHKNLQCCFLADSGSVAVEIALKMALQYEFTKNGDHSNDKAKFLTIRNGYHGDTFGAMSVCDPVSSMHSIYTGYLPQNIFVSAPTMLDTLPTSNAFATRPEVFAAGNMGWDDHDIDDFKKAVETRHSEICAVILEPILQGAGGMRLYHPQYLIEVRKLCDRFEIPLIMDEIATGFGRTGAMFAFQHCRTYQDMQGIQPQKQVDVYPDILCVGKALTGGYMTLSAVVTTEHIKNVVSSSGSVTGGCFMHGPTFMGNPLACSAADKSLEILLRGHWRQQVDSIESQLVDQLYVALNGNEQLMHSLVRNVRVVGAVGVVELTGAVDSAWFHDRFVAKGVYVRPFGRLIYIMPPYVISREELARVTRTIVAVLGEWKAELEARDVVT</sequence>
<keyword evidence="10" id="KW-1185">Reference proteome</keyword>
<dbReference type="PANTHER" id="PTHR42684">
    <property type="entry name" value="ADENOSYLMETHIONINE-8-AMINO-7-OXONONANOATE AMINOTRANSFERASE"/>
    <property type="match status" value="1"/>
</dbReference>
<evidence type="ECO:0000313" key="10">
    <source>
        <dbReference type="Proteomes" id="UP000189911"/>
    </source>
</evidence>
<dbReference type="InterPro" id="IPR005815">
    <property type="entry name" value="BioA"/>
</dbReference>
<dbReference type="PANTHER" id="PTHR42684:SF3">
    <property type="entry name" value="ADENOSYLMETHIONINE-8-AMINO-7-OXONONANOATE AMINOTRANSFERASE"/>
    <property type="match status" value="1"/>
</dbReference>
<dbReference type="EMBL" id="LT598447">
    <property type="protein sequence ID" value="SCV06233.1"/>
    <property type="molecule type" value="Genomic_DNA"/>
</dbReference>
<proteinExistence type="inferred from homology"/>
<dbReference type="OrthoDB" id="425114at2759"/>
<comment type="similarity">
    <text evidence="8">Belongs to the class-III pyridoxal-phosphate-dependent aminotransferase family.</text>
</comment>
<dbReference type="GO" id="GO:0009102">
    <property type="term" value="P:biotin biosynthetic process"/>
    <property type="evidence" value="ECO:0007669"/>
    <property type="project" value="UniProtKB-UniPathway"/>
</dbReference>
<dbReference type="Gene3D" id="3.90.1150.10">
    <property type="entry name" value="Aspartate Aminotransferase, domain 1"/>
    <property type="match status" value="1"/>
</dbReference>
<dbReference type="HAMAP" id="MF_00834">
    <property type="entry name" value="BioA"/>
    <property type="match status" value="1"/>
</dbReference>
<dbReference type="CDD" id="cd00610">
    <property type="entry name" value="OAT_like"/>
    <property type="match status" value="1"/>
</dbReference>
<keyword evidence="7 8" id="KW-0663">Pyridoxal phosphate</keyword>
<dbReference type="GO" id="GO:0004141">
    <property type="term" value="F:dethiobiotin synthase activity"/>
    <property type="evidence" value="ECO:0007669"/>
    <property type="project" value="TreeGrafter"/>
</dbReference>
<evidence type="ECO:0000256" key="5">
    <source>
        <dbReference type="ARBA" id="ARBA00022691"/>
    </source>
</evidence>
<dbReference type="GO" id="GO:0030170">
    <property type="term" value="F:pyridoxal phosphate binding"/>
    <property type="evidence" value="ECO:0007669"/>
    <property type="project" value="InterPro"/>
</dbReference>
<reference evidence="10" key="1">
    <citation type="submission" date="2016-03" db="EMBL/GenBank/DDBJ databases">
        <authorList>
            <person name="Devillers Hugo."/>
        </authorList>
    </citation>
    <scope>NUCLEOTIDE SEQUENCE [LARGE SCALE GENOMIC DNA]</scope>
</reference>
<dbReference type="SUPFAM" id="SSF53383">
    <property type="entry name" value="PLP-dependent transferases"/>
    <property type="match status" value="1"/>
</dbReference>
<dbReference type="InterPro" id="IPR015421">
    <property type="entry name" value="PyrdxlP-dep_Trfase_major"/>
</dbReference>
<evidence type="ECO:0000256" key="3">
    <source>
        <dbReference type="ARBA" id="ARBA00022576"/>
    </source>
</evidence>
<evidence type="ECO:0000256" key="8">
    <source>
        <dbReference type="RuleBase" id="RU003560"/>
    </source>
</evidence>
<evidence type="ECO:0000256" key="4">
    <source>
        <dbReference type="ARBA" id="ARBA00022679"/>
    </source>
</evidence>
<comment type="cofactor">
    <cofactor evidence="1">
        <name>pyridoxal 5'-phosphate</name>
        <dbReference type="ChEBI" id="CHEBI:597326"/>
    </cofactor>
</comment>
<gene>
    <name evidence="9" type="ORF">LANO_0H25026G</name>
</gene>
<dbReference type="AlphaFoldDB" id="A0A1G4KNW8"/>
<dbReference type="GO" id="GO:0004015">
    <property type="term" value="F:adenosylmethionine-8-amino-7-oxononanoate transaminase activity"/>
    <property type="evidence" value="ECO:0007669"/>
    <property type="project" value="InterPro"/>
</dbReference>
<name>A0A1G4KNW8_9SACH</name>
<evidence type="ECO:0000256" key="7">
    <source>
        <dbReference type="ARBA" id="ARBA00022898"/>
    </source>
</evidence>
<dbReference type="Proteomes" id="UP000189911">
    <property type="component" value="Chromosome H"/>
</dbReference>
<dbReference type="InterPro" id="IPR015422">
    <property type="entry name" value="PyrdxlP-dep_Trfase_small"/>
</dbReference>
<keyword evidence="5" id="KW-0949">S-adenosyl-L-methionine</keyword>
<dbReference type="Pfam" id="PF00202">
    <property type="entry name" value="Aminotran_3"/>
    <property type="match status" value="1"/>
</dbReference>
<dbReference type="InterPro" id="IPR015424">
    <property type="entry name" value="PyrdxlP-dep_Trfase"/>
</dbReference>
<keyword evidence="3" id="KW-0032">Aminotransferase</keyword>
<evidence type="ECO:0000256" key="2">
    <source>
        <dbReference type="ARBA" id="ARBA00004746"/>
    </source>
</evidence>
<comment type="pathway">
    <text evidence="2">Cofactor biosynthesis; biotin biosynthesis.</text>
</comment>
<organism evidence="9 10">
    <name type="scientific">Lachancea nothofagi CBS 11611</name>
    <dbReference type="NCBI Taxonomy" id="1266666"/>
    <lineage>
        <taxon>Eukaryota</taxon>
        <taxon>Fungi</taxon>
        <taxon>Dikarya</taxon>
        <taxon>Ascomycota</taxon>
        <taxon>Saccharomycotina</taxon>
        <taxon>Saccharomycetes</taxon>
        <taxon>Saccharomycetales</taxon>
        <taxon>Saccharomycetaceae</taxon>
        <taxon>Lachancea</taxon>
    </lineage>
</organism>